<sequence length="154" mass="17452">MVLATSLRRSRDVEHLGLWLAYDFSMDISDLSPDLFTTNLRSIHFSSLLIVELLVVFVKTCPHDSRLEYVTLDCFADFQRATPVPELHTAIDATVAHLPALKTIEMRWIVGEPSAALTQWEADVQTAVSLLVRRGMLRLTTIAWQGSWRAIGWE</sequence>
<reference evidence="1" key="1">
    <citation type="submission" date="2023-03" db="EMBL/GenBank/DDBJ databases">
        <title>Massive genome expansion in bonnet fungi (Mycena s.s.) driven by repeated elements and novel gene families across ecological guilds.</title>
        <authorList>
            <consortium name="Lawrence Berkeley National Laboratory"/>
            <person name="Harder C.B."/>
            <person name="Miyauchi S."/>
            <person name="Viragh M."/>
            <person name="Kuo A."/>
            <person name="Thoen E."/>
            <person name="Andreopoulos B."/>
            <person name="Lu D."/>
            <person name="Skrede I."/>
            <person name="Drula E."/>
            <person name="Henrissat B."/>
            <person name="Morin E."/>
            <person name="Kohler A."/>
            <person name="Barry K."/>
            <person name="LaButti K."/>
            <person name="Morin E."/>
            <person name="Salamov A."/>
            <person name="Lipzen A."/>
            <person name="Mereny Z."/>
            <person name="Hegedus B."/>
            <person name="Baldrian P."/>
            <person name="Stursova M."/>
            <person name="Weitz H."/>
            <person name="Taylor A."/>
            <person name="Grigoriev I.V."/>
            <person name="Nagy L.G."/>
            <person name="Martin F."/>
            <person name="Kauserud H."/>
        </authorList>
    </citation>
    <scope>NUCLEOTIDE SEQUENCE</scope>
    <source>
        <strain evidence="1">CBHHK002</strain>
    </source>
</reference>
<dbReference type="AlphaFoldDB" id="A0AAD6ZHY2"/>
<evidence type="ECO:0000313" key="2">
    <source>
        <dbReference type="Proteomes" id="UP001218218"/>
    </source>
</evidence>
<accession>A0AAD6ZHY2</accession>
<dbReference type="Proteomes" id="UP001218218">
    <property type="component" value="Unassembled WGS sequence"/>
</dbReference>
<organism evidence="1 2">
    <name type="scientific">Mycena albidolilacea</name>
    <dbReference type="NCBI Taxonomy" id="1033008"/>
    <lineage>
        <taxon>Eukaryota</taxon>
        <taxon>Fungi</taxon>
        <taxon>Dikarya</taxon>
        <taxon>Basidiomycota</taxon>
        <taxon>Agaricomycotina</taxon>
        <taxon>Agaricomycetes</taxon>
        <taxon>Agaricomycetidae</taxon>
        <taxon>Agaricales</taxon>
        <taxon>Marasmiineae</taxon>
        <taxon>Mycenaceae</taxon>
        <taxon>Mycena</taxon>
    </lineage>
</organism>
<proteinExistence type="predicted"/>
<evidence type="ECO:0000313" key="1">
    <source>
        <dbReference type="EMBL" id="KAJ7323060.1"/>
    </source>
</evidence>
<name>A0AAD6ZHY2_9AGAR</name>
<protein>
    <submittedName>
        <fullName evidence="1">Uncharacterized protein</fullName>
    </submittedName>
</protein>
<dbReference type="EMBL" id="JARIHO010000048">
    <property type="protein sequence ID" value="KAJ7323060.1"/>
    <property type="molecule type" value="Genomic_DNA"/>
</dbReference>
<comment type="caution">
    <text evidence="1">The sequence shown here is derived from an EMBL/GenBank/DDBJ whole genome shotgun (WGS) entry which is preliminary data.</text>
</comment>
<gene>
    <name evidence="1" type="ORF">DFH08DRAFT_355655</name>
</gene>
<keyword evidence="2" id="KW-1185">Reference proteome</keyword>